<comment type="subcellular location">
    <subcellularLocation>
        <location evidence="1">Mitochondrion inner membrane</location>
        <topology evidence="1">Multi-pass membrane protein</topology>
    </subcellularLocation>
</comment>
<accession>A0A131XSY5</accession>
<keyword evidence="8" id="KW-0496">Mitochondrion</keyword>
<evidence type="ECO:0000256" key="8">
    <source>
        <dbReference type="ARBA" id="ARBA00023128"/>
    </source>
</evidence>
<evidence type="ECO:0000256" key="4">
    <source>
        <dbReference type="ARBA" id="ARBA00022692"/>
    </source>
</evidence>
<dbReference type="PROSITE" id="PS50920">
    <property type="entry name" value="SOLCAR"/>
    <property type="match status" value="3"/>
</dbReference>
<evidence type="ECO:0000256" key="3">
    <source>
        <dbReference type="ARBA" id="ARBA00022448"/>
    </source>
</evidence>
<keyword evidence="4 10" id="KW-0812">Transmembrane</keyword>
<sequence>MASVALGDKRHPSTVKSTSTPDDDMRAYVCGWGAAFVNIICTFPMNKVMFRQMLHGVQTNHAFEQLRREGFRHLYRGCLPPLVQKTISVSIMFGTFSGYSRFITHHFPESSDLTVKLFAGLMAGSTEALLTPLERVQALLQDKEHHHRFRNTLHAFKFLSPYGITEYYRGLVPILLRNGPSTFLFFTLRDELGHRVPVDKDIFWQRTLSDFVSGALIGAFVSTLFYPVNVIKTIMQVQYGPPHPGMAAVFRDTYAERKSLRKMFYGVHLNYTRALVSWGIINASYEFFTTQYMKHVSGSRSS</sequence>
<evidence type="ECO:0000256" key="5">
    <source>
        <dbReference type="ARBA" id="ARBA00022737"/>
    </source>
</evidence>
<evidence type="ECO:0000256" key="1">
    <source>
        <dbReference type="ARBA" id="ARBA00004448"/>
    </source>
</evidence>
<proteinExistence type="evidence at transcript level"/>
<feature type="repeat" description="Solcar" evidence="10">
    <location>
        <begin position="111"/>
        <end position="195"/>
    </location>
</feature>
<keyword evidence="3 11" id="KW-0813">Transport</keyword>
<evidence type="ECO:0000256" key="9">
    <source>
        <dbReference type="ARBA" id="ARBA00023136"/>
    </source>
</evidence>
<protein>
    <submittedName>
        <fullName evidence="13">Putative solute carrier family 25 member 51</fullName>
    </submittedName>
</protein>
<feature type="repeat" description="Solcar" evidence="10">
    <location>
        <begin position="22"/>
        <end position="102"/>
    </location>
</feature>
<feature type="repeat" description="Solcar" evidence="10">
    <location>
        <begin position="205"/>
        <end position="291"/>
    </location>
</feature>
<name>A0A131XSY5_IXORI</name>
<dbReference type="PANTHER" id="PTHR46131:SF1">
    <property type="entry name" value="SD08549P"/>
    <property type="match status" value="1"/>
</dbReference>
<evidence type="ECO:0000256" key="11">
    <source>
        <dbReference type="RuleBase" id="RU000488"/>
    </source>
</evidence>
<dbReference type="InterPro" id="IPR052465">
    <property type="entry name" value="Mito_NAD+_Carrier"/>
</dbReference>
<reference evidence="13" key="1">
    <citation type="submission" date="2016-02" db="EMBL/GenBank/DDBJ databases">
        <title>RNAseq analyses of the midgut from blood- or serum-fed Ixodes ricinus ticks.</title>
        <authorList>
            <person name="Perner J."/>
            <person name="Provaznik J."/>
            <person name="Schrenkova J."/>
            <person name="Urbanova V."/>
            <person name="Ribeiro J.M."/>
            <person name="Kopacek P."/>
        </authorList>
    </citation>
    <scope>NUCLEOTIDE SEQUENCE</scope>
    <source>
        <tissue evidence="13">Gut</tissue>
    </source>
</reference>
<comment type="similarity">
    <text evidence="2 11">Belongs to the mitochondrial carrier (TC 2.A.29) family.</text>
</comment>
<dbReference type="Gene3D" id="1.50.40.10">
    <property type="entry name" value="Mitochondrial carrier domain"/>
    <property type="match status" value="1"/>
</dbReference>
<evidence type="ECO:0000256" key="10">
    <source>
        <dbReference type="PROSITE-ProRule" id="PRU00282"/>
    </source>
</evidence>
<dbReference type="InterPro" id="IPR023395">
    <property type="entry name" value="MCP_dom_sf"/>
</dbReference>
<dbReference type="GO" id="GO:0005743">
    <property type="term" value="C:mitochondrial inner membrane"/>
    <property type="evidence" value="ECO:0007669"/>
    <property type="project" value="UniProtKB-SubCell"/>
</dbReference>
<evidence type="ECO:0000256" key="12">
    <source>
        <dbReference type="SAM" id="MobiDB-lite"/>
    </source>
</evidence>
<evidence type="ECO:0000256" key="6">
    <source>
        <dbReference type="ARBA" id="ARBA00022792"/>
    </source>
</evidence>
<evidence type="ECO:0000313" key="13">
    <source>
        <dbReference type="EMBL" id="JAP69170.1"/>
    </source>
</evidence>
<feature type="region of interest" description="Disordered" evidence="12">
    <location>
        <begin position="1"/>
        <end position="20"/>
    </location>
</feature>
<keyword evidence="6" id="KW-0999">Mitochondrion inner membrane</keyword>
<dbReference type="GO" id="GO:0051724">
    <property type="term" value="F:NAD transmembrane transporter activity"/>
    <property type="evidence" value="ECO:0007669"/>
    <property type="project" value="TreeGrafter"/>
</dbReference>
<keyword evidence="9 10" id="KW-0472">Membrane</keyword>
<dbReference type="SUPFAM" id="SSF103506">
    <property type="entry name" value="Mitochondrial carrier"/>
    <property type="match status" value="1"/>
</dbReference>
<evidence type="ECO:0000256" key="2">
    <source>
        <dbReference type="ARBA" id="ARBA00006375"/>
    </source>
</evidence>
<dbReference type="PANTHER" id="PTHR46131">
    <property type="entry name" value="SD08549P"/>
    <property type="match status" value="1"/>
</dbReference>
<dbReference type="Pfam" id="PF00153">
    <property type="entry name" value="Mito_carr"/>
    <property type="match status" value="3"/>
</dbReference>
<dbReference type="EMBL" id="GEFM01006626">
    <property type="protein sequence ID" value="JAP69170.1"/>
    <property type="molecule type" value="mRNA"/>
</dbReference>
<keyword evidence="5" id="KW-0677">Repeat</keyword>
<dbReference type="InterPro" id="IPR018108">
    <property type="entry name" value="MCP_transmembrane"/>
</dbReference>
<evidence type="ECO:0000256" key="7">
    <source>
        <dbReference type="ARBA" id="ARBA00022989"/>
    </source>
</evidence>
<dbReference type="AlphaFoldDB" id="A0A131XSY5"/>
<keyword evidence="7" id="KW-1133">Transmembrane helix</keyword>
<organism evidence="13">
    <name type="scientific">Ixodes ricinus</name>
    <name type="common">Common tick</name>
    <name type="synonym">Acarus ricinus</name>
    <dbReference type="NCBI Taxonomy" id="34613"/>
    <lineage>
        <taxon>Eukaryota</taxon>
        <taxon>Metazoa</taxon>
        <taxon>Ecdysozoa</taxon>
        <taxon>Arthropoda</taxon>
        <taxon>Chelicerata</taxon>
        <taxon>Arachnida</taxon>
        <taxon>Acari</taxon>
        <taxon>Parasitiformes</taxon>
        <taxon>Ixodida</taxon>
        <taxon>Ixodoidea</taxon>
        <taxon>Ixodidae</taxon>
        <taxon>Ixodinae</taxon>
        <taxon>Ixodes</taxon>
    </lineage>
</organism>